<feature type="transmembrane region" description="Helical" evidence="1">
    <location>
        <begin position="47"/>
        <end position="67"/>
    </location>
</feature>
<reference evidence="2" key="2">
    <citation type="journal article" date="2020" name="Nat. Commun.">
        <title>Large-scale genome sequencing of mycorrhizal fungi provides insights into the early evolution of symbiotic traits.</title>
        <authorList>
            <person name="Miyauchi S."/>
            <person name="Kiss E."/>
            <person name="Kuo A."/>
            <person name="Drula E."/>
            <person name="Kohler A."/>
            <person name="Sanchez-Garcia M."/>
            <person name="Morin E."/>
            <person name="Andreopoulos B."/>
            <person name="Barry K.W."/>
            <person name="Bonito G."/>
            <person name="Buee M."/>
            <person name="Carver A."/>
            <person name="Chen C."/>
            <person name="Cichocki N."/>
            <person name="Clum A."/>
            <person name="Culley D."/>
            <person name="Crous P.W."/>
            <person name="Fauchery L."/>
            <person name="Girlanda M."/>
            <person name="Hayes R.D."/>
            <person name="Keri Z."/>
            <person name="LaButti K."/>
            <person name="Lipzen A."/>
            <person name="Lombard V."/>
            <person name="Magnuson J."/>
            <person name="Maillard F."/>
            <person name="Murat C."/>
            <person name="Nolan M."/>
            <person name="Ohm R.A."/>
            <person name="Pangilinan J."/>
            <person name="Pereira M.F."/>
            <person name="Perotto S."/>
            <person name="Peter M."/>
            <person name="Pfister S."/>
            <person name="Riley R."/>
            <person name="Sitrit Y."/>
            <person name="Stielow J.B."/>
            <person name="Szollosi G."/>
            <person name="Zifcakova L."/>
            <person name="Stursova M."/>
            <person name="Spatafora J.W."/>
            <person name="Tedersoo L."/>
            <person name="Vaario L.M."/>
            <person name="Yamada A."/>
            <person name="Yan M."/>
            <person name="Wang P."/>
            <person name="Xu J."/>
            <person name="Bruns T."/>
            <person name="Baldrian P."/>
            <person name="Vilgalys R."/>
            <person name="Dunand C."/>
            <person name="Henrissat B."/>
            <person name="Grigoriev I.V."/>
            <person name="Hibbett D."/>
            <person name="Nagy L.G."/>
            <person name="Martin F.M."/>
        </authorList>
    </citation>
    <scope>NUCLEOTIDE SEQUENCE</scope>
    <source>
        <strain evidence="2">BED1</strain>
    </source>
</reference>
<organism evidence="2 3">
    <name type="scientific">Boletus edulis BED1</name>
    <dbReference type="NCBI Taxonomy" id="1328754"/>
    <lineage>
        <taxon>Eukaryota</taxon>
        <taxon>Fungi</taxon>
        <taxon>Dikarya</taxon>
        <taxon>Basidiomycota</taxon>
        <taxon>Agaricomycotina</taxon>
        <taxon>Agaricomycetes</taxon>
        <taxon>Agaricomycetidae</taxon>
        <taxon>Boletales</taxon>
        <taxon>Boletineae</taxon>
        <taxon>Boletaceae</taxon>
        <taxon>Boletoideae</taxon>
        <taxon>Boletus</taxon>
    </lineage>
</organism>
<reference evidence="2" key="1">
    <citation type="submission" date="2019-10" db="EMBL/GenBank/DDBJ databases">
        <authorList>
            <consortium name="DOE Joint Genome Institute"/>
            <person name="Kuo A."/>
            <person name="Miyauchi S."/>
            <person name="Kiss E."/>
            <person name="Drula E."/>
            <person name="Kohler A."/>
            <person name="Sanchez-Garcia M."/>
            <person name="Andreopoulos B."/>
            <person name="Barry K.W."/>
            <person name="Bonito G."/>
            <person name="Buee M."/>
            <person name="Carver A."/>
            <person name="Chen C."/>
            <person name="Cichocki N."/>
            <person name="Clum A."/>
            <person name="Culley D."/>
            <person name="Crous P.W."/>
            <person name="Fauchery L."/>
            <person name="Girlanda M."/>
            <person name="Hayes R."/>
            <person name="Keri Z."/>
            <person name="LaButti K."/>
            <person name="Lipzen A."/>
            <person name="Lombard V."/>
            <person name="Magnuson J."/>
            <person name="Maillard F."/>
            <person name="Morin E."/>
            <person name="Murat C."/>
            <person name="Nolan M."/>
            <person name="Ohm R."/>
            <person name="Pangilinan J."/>
            <person name="Pereira M."/>
            <person name="Perotto S."/>
            <person name="Peter M."/>
            <person name="Riley R."/>
            <person name="Sitrit Y."/>
            <person name="Stielow B."/>
            <person name="Szollosi G."/>
            <person name="Zifcakova L."/>
            <person name="Stursova M."/>
            <person name="Spatafora J.W."/>
            <person name="Tedersoo L."/>
            <person name="Vaario L.-M."/>
            <person name="Yamada A."/>
            <person name="Yan M."/>
            <person name="Wang P."/>
            <person name="Xu J."/>
            <person name="Bruns T."/>
            <person name="Baldrian P."/>
            <person name="Vilgalys R."/>
            <person name="Henrissat B."/>
            <person name="Grigoriev I.V."/>
            <person name="Hibbett D."/>
            <person name="Nagy L.G."/>
            <person name="Martin F.M."/>
        </authorList>
    </citation>
    <scope>NUCLEOTIDE SEQUENCE</scope>
    <source>
        <strain evidence="2">BED1</strain>
    </source>
</reference>
<dbReference type="EMBL" id="WHUW01000247">
    <property type="protein sequence ID" value="KAF8416680.1"/>
    <property type="molecule type" value="Genomic_DNA"/>
</dbReference>
<keyword evidence="1" id="KW-0812">Transmembrane</keyword>
<keyword evidence="1" id="KW-1133">Transmembrane helix</keyword>
<keyword evidence="1" id="KW-0472">Membrane</keyword>
<name>A0AAD4BBT1_BOLED</name>
<protein>
    <submittedName>
        <fullName evidence="2">Uncharacterized protein</fullName>
    </submittedName>
</protein>
<dbReference type="Proteomes" id="UP001194468">
    <property type="component" value="Unassembled WGS sequence"/>
</dbReference>
<proteinExistence type="predicted"/>
<dbReference type="AlphaFoldDB" id="A0AAD4BBT1"/>
<comment type="caution">
    <text evidence="2">The sequence shown here is derived from an EMBL/GenBank/DDBJ whole genome shotgun (WGS) entry which is preliminary data.</text>
</comment>
<gene>
    <name evidence="2" type="ORF">L210DRAFT_950977</name>
</gene>
<evidence type="ECO:0000256" key="1">
    <source>
        <dbReference type="SAM" id="Phobius"/>
    </source>
</evidence>
<keyword evidence="3" id="KW-1185">Reference proteome</keyword>
<evidence type="ECO:0000313" key="2">
    <source>
        <dbReference type="EMBL" id="KAF8416680.1"/>
    </source>
</evidence>
<accession>A0AAD4BBT1</accession>
<sequence>MSISTVVPTPQNIVCNGSRFSNRGVSSEAQAQASECIARPDKEIARVGLPPAVYVAWILITVIHFGMSSPTQ</sequence>
<evidence type="ECO:0000313" key="3">
    <source>
        <dbReference type="Proteomes" id="UP001194468"/>
    </source>
</evidence>